<dbReference type="RefSeq" id="WP_011494729.1">
    <property type="nucleotide sequence ID" value="NC_007954.1"/>
</dbReference>
<dbReference type="Proteomes" id="UP000001982">
    <property type="component" value="Chromosome"/>
</dbReference>
<proteinExistence type="predicted"/>
<evidence type="ECO:0000313" key="3">
    <source>
        <dbReference type="Proteomes" id="UP000001982"/>
    </source>
</evidence>
<dbReference type="EMBL" id="CP000302">
    <property type="protein sequence ID" value="ABE53562.1"/>
    <property type="molecule type" value="Genomic_DNA"/>
</dbReference>
<dbReference type="KEGG" id="sdn:Sden_0266"/>
<feature type="transmembrane region" description="Helical" evidence="1">
    <location>
        <begin position="21"/>
        <end position="44"/>
    </location>
</feature>
<accession>Q12SL4</accession>
<keyword evidence="1" id="KW-1133">Transmembrane helix</keyword>
<evidence type="ECO:0000313" key="2">
    <source>
        <dbReference type="EMBL" id="ABE53562.1"/>
    </source>
</evidence>
<protein>
    <submittedName>
        <fullName evidence="2">Uncharacterized protein</fullName>
    </submittedName>
</protein>
<sequence length="127" mass="13863">MSNQINNLSQIPTHGRRAAGFVFIKPLLALAVLGLTIIATQYSLTVQASLAANNACQCSENASYNALLPSSHPNNRCATENTDVSWKNWLTGKSRSNQFHFLDLLELLHGHKSNTTDDIPTNSDTPL</sequence>
<reference evidence="2 3" key="1">
    <citation type="submission" date="2006-03" db="EMBL/GenBank/DDBJ databases">
        <title>Complete sequence of Shewanella denitrificans OS217.</title>
        <authorList>
            <consortium name="US DOE Joint Genome Institute"/>
            <person name="Copeland A."/>
            <person name="Lucas S."/>
            <person name="Lapidus A."/>
            <person name="Barry K."/>
            <person name="Detter J.C."/>
            <person name="Glavina del Rio T."/>
            <person name="Hammon N."/>
            <person name="Israni S."/>
            <person name="Dalin E."/>
            <person name="Tice H."/>
            <person name="Pitluck S."/>
            <person name="Brettin T."/>
            <person name="Bruce D."/>
            <person name="Han C."/>
            <person name="Tapia R."/>
            <person name="Gilna P."/>
            <person name="Kiss H."/>
            <person name="Schmutz J."/>
            <person name="Larimer F."/>
            <person name="Land M."/>
            <person name="Hauser L."/>
            <person name="Kyrpides N."/>
            <person name="Lykidis A."/>
            <person name="Richardson P."/>
        </authorList>
    </citation>
    <scope>NUCLEOTIDE SEQUENCE [LARGE SCALE GENOMIC DNA]</scope>
    <source>
        <strain evidence="3">OS217 / ATCC BAA-1090 / DSM 15013</strain>
    </source>
</reference>
<keyword evidence="1" id="KW-0812">Transmembrane</keyword>
<keyword evidence="1" id="KW-0472">Membrane</keyword>
<dbReference type="eggNOG" id="ENOG5033BGP">
    <property type="taxonomic scope" value="Bacteria"/>
</dbReference>
<dbReference type="AlphaFoldDB" id="Q12SL4"/>
<gene>
    <name evidence="2" type="ordered locus">Sden_0266</name>
</gene>
<evidence type="ECO:0000256" key="1">
    <source>
        <dbReference type="SAM" id="Phobius"/>
    </source>
</evidence>
<dbReference type="HOGENOM" id="CLU_162053_0_0_6"/>
<name>Q12SL4_SHEDO</name>
<organism evidence="2 3">
    <name type="scientific">Shewanella denitrificans (strain OS217 / ATCC BAA-1090 / DSM 15013)</name>
    <dbReference type="NCBI Taxonomy" id="318161"/>
    <lineage>
        <taxon>Bacteria</taxon>
        <taxon>Pseudomonadati</taxon>
        <taxon>Pseudomonadota</taxon>
        <taxon>Gammaproteobacteria</taxon>
        <taxon>Alteromonadales</taxon>
        <taxon>Shewanellaceae</taxon>
        <taxon>Shewanella</taxon>
    </lineage>
</organism>
<keyword evidence="3" id="KW-1185">Reference proteome</keyword>